<reference evidence="1" key="1">
    <citation type="journal article" date="2014" name="Front. Microbiol.">
        <title>High frequency of phylogenetically diverse reductive dehalogenase-homologous genes in deep subseafloor sedimentary metagenomes.</title>
        <authorList>
            <person name="Kawai M."/>
            <person name="Futagami T."/>
            <person name="Toyoda A."/>
            <person name="Takaki Y."/>
            <person name="Nishi S."/>
            <person name="Hori S."/>
            <person name="Arai W."/>
            <person name="Tsubouchi T."/>
            <person name="Morono Y."/>
            <person name="Uchiyama I."/>
            <person name="Ito T."/>
            <person name="Fujiyama A."/>
            <person name="Inagaki F."/>
            <person name="Takami H."/>
        </authorList>
    </citation>
    <scope>NUCLEOTIDE SEQUENCE</scope>
    <source>
        <strain evidence="1">Expedition CK06-06</strain>
    </source>
</reference>
<feature type="non-terminal residue" evidence="1">
    <location>
        <position position="119"/>
    </location>
</feature>
<accession>X1I705</accession>
<evidence type="ECO:0008006" key="2">
    <source>
        <dbReference type="Google" id="ProtNLM"/>
    </source>
</evidence>
<organism evidence="1">
    <name type="scientific">marine sediment metagenome</name>
    <dbReference type="NCBI Taxonomy" id="412755"/>
    <lineage>
        <taxon>unclassified sequences</taxon>
        <taxon>metagenomes</taxon>
        <taxon>ecological metagenomes</taxon>
    </lineage>
</organism>
<comment type="caution">
    <text evidence="1">The sequence shown here is derived from an EMBL/GenBank/DDBJ whole genome shotgun (WGS) entry which is preliminary data.</text>
</comment>
<sequence>MKLSKEKLNSLSNRIIGLAIKVHKELGPGFVEKIYEKALAYEFEKEKLPFVQQGVIKVRYEDLEVGNQRVDFIVEDEIIIELKTVSEMSEIHQAQMISYLKTIDKRLGLILNFAKKKLE</sequence>
<evidence type="ECO:0000313" key="1">
    <source>
        <dbReference type="EMBL" id="GAH78181.1"/>
    </source>
</evidence>
<dbReference type="AlphaFoldDB" id="X1I705"/>
<name>X1I705_9ZZZZ</name>
<dbReference type="NCBIfam" id="TIGR04256">
    <property type="entry name" value="GxxExxY"/>
    <property type="match status" value="1"/>
</dbReference>
<proteinExistence type="predicted"/>
<gene>
    <name evidence="1" type="ORF">S03H2_60737</name>
</gene>
<dbReference type="Pfam" id="PF13366">
    <property type="entry name" value="PDDEXK_3"/>
    <property type="match status" value="1"/>
</dbReference>
<dbReference type="InterPro" id="IPR026350">
    <property type="entry name" value="GxxExxY"/>
</dbReference>
<protein>
    <recommendedName>
        <fullName evidence="2">GxxExxY protein</fullName>
    </recommendedName>
</protein>
<dbReference type="EMBL" id="BARU01039162">
    <property type="protein sequence ID" value="GAH78181.1"/>
    <property type="molecule type" value="Genomic_DNA"/>
</dbReference>